<feature type="domain" description="CobB/CobQ-like glutamine amidotransferase" evidence="3">
    <location>
        <begin position="37"/>
        <end position="196"/>
    </location>
</feature>
<evidence type="ECO:0000259" key="3">
    <source>
        <dbReference type="Pfam" id="PF07685"/>
    </source>
</evidence>
<accession>A0ABW1VG26</accession>
<dbReference type="PANTHER" id="PTHR21343:SF9">
    <property type="entry name" value="LIPID II ISOGLUTAMINYL SYNTHASE (GLUTAMINE-HYDROLYZING) SUBUNIT GATD"/>
    <property type="match status" value="1"/>
</dbReference>
<evidence type="ECO:0000313" key="4">
    <source>
        <dbReference type="EMBL" id="MFC6355674.1"/>
    </source>
</evidence>
<dbReference type="PROSITE" id="PS51274">
    <property type="entry name" value="GATASE_COBBQ"/>
    <property type="match status" value="1"/>
</dbReference>
<keyword evidence="2" id="KW-0961">Cell wall biogenesis/degradation</keyword>
<dbReference type="EC" id="3.5.1.2" evidence="2"/>
<dbReference type="InterPro" id="IPR043702">
    <property type="entry name" value="Lipid_II_synth_GatD"/>
</dbReference>
<sequence length="244" mass="25622">MTAQITIVSLFPSLLDTNGDAANARVLARRADWAGTAARVVVVESVEDLPAGVDAVVIGSGTDADLLPARDALMTLHDELRRWATEGVPILAVGTGWELLSGGVELANGTEIDGLGVLPGRAVPRQDRVSDDLVVTSRYGRLIGYENHARDYIHAEGSPLGRVLYGSGNGRDSRQEGVVMGDVFGTHLHGPVLAKNPGLTDHLLTSVLAREGVSYAPAAGAGFVDEMARAARNQIAVRLGLDSE</sequence>
<comment type="subunit">
    <text evidence="2">Forms a heterodimer with MurT.</text>
</comment>
<name>A0ABW1VG26_9MICO</name>
<feature type="active site" evidence="2">
    <location>
        <position position="189"/>
    </location>
</feature>
<feature type="binding site" evidence="2">
    <location>
        <position position="128"/>
    </location>
    <ligand>
        <name>substrate</name>
    </ligand>
</feature>
<dbReference type="SUPFAM" id="SSF52317">
    <property type="entry name" value="Class I glutamine amidotransferase-like"/>
    <property type="match status" value="1"/>
</dbReference>
<keyword evidence="2" id="KW-0573">Peptidoglycan synthesis</keyword>
<evidence type="ECO:0000256" key="2">
    <source>
        <dbReference type="HAMAP-Rule" id="MF_02213"/>
    </source>
</evidence>
<keyword evidence="1 2" id="KW-0315">Glutamine amidotransferase</keyword>
<comment type="catalytic activity">
    <reaction evidence="2">
        <text>L-glutamine + H2O = L-glutamate + NH4(+)</text>
        <dbReference type="Rhea" id="RHEA:15889"/>
        <dbReference type="ChEBI" id="CHEBI:15377"/>
        <dbReference type="ChEBI" id="CHEBI:28938"/>
        <dbReference type="ChEBI" id="CHEBI:29985"/>
        <dbReference type="ChEBI" id="CHEBI:58359"/>
        <dbReference type="EC" id="3.5.1.2"/>
    </reaction>
</comment>
<dbReference type="Gene3D" id="3.40.50.880">
    <property type="match status" value="1"/>
</dbReference>
<comment type="caution">
    <text evidence="4">The sequence shown here is derived from an EMBL/GenBank/DDBJ whole genome shotgun (WGS) entry which is preliminary data.</text>
</comment>
<comment type="pathway">
    <text evidence="2">Cell wall biogenesis; peptidoglycan biosynthesis.</text>
</comment>
<dbReference type="Pfam" id="PF07685">
    <property type="entry name" value="GATase_3"/>
    <property type="match status" value="1"/>
</dbReference>
<keyword evidence="2" id="KW-0436">Ligase</keyword>
<gene>
    <name evidence="2" type="primary">gatD</name>
    <name evidence="4" type="ORF">ACFQB0_06090</name>
</gene>
<proteinExistence type="inferred from homology"/>
<dbReference type="RefSeq" id="WP_386728806.1">
    <property type="nucleotide sequence ID" value="NZ_JBHSTP010000001.1"/>
</dbReference>
<comment type="catalytic activity">
    <reaction evidence="2">
        <text>beta-D-GlcNAc-(1-&gt;4)-Mur2Ac(oyl-L-Ala-gamma-D-Glu-L-Lys-D-Ala-D-Ala)-di-trans,octa-cis-undecaprenyl diphosphate + L-glutamine + ATP + H2O = beta-D-GlcNAc-(1-&gt;4)-Mur2Ac(oyl-L-Ala-D-isoglutaminyl-L-Lys-D-Ala-D-Ala)-di-trans,octa-cis-undecaprenyl diphosphate + L-glutamate + ADP + phosphate + H(+)</text>
        <dbReference type="Rhea" id="RHEA:57928"/>
        <dbReference type="ChEBI" id="CHEBI:15377"/>
        <dbReference type="ChEBI" id="CHEBI:15378"/>
        <dbReference type="ChEBI" id="CHEBI:29985"/>
        <dbReference type="ChEBI" id="CHEBI:30616"/>
        <dbReference type="ChEBI" id="CHEBI:43474"/>
        <dbReference type="ChEBI" id="CHEBI:58359"/>
        <dbReference type="ChEBI" id="CHEBI:60033"/>
        <dbReference type="ChEBI" id="CHEBI:62233"/>
        <dbReference type="ChEBI" id="CHEBI:456216"/>
        <dbReference type="EC" id="6.3.5.13"/>
    </reaction>
</comment>
<keyword evidence="2" id="KW-0378">Hydrolase</keyword>
<evidence type="ECO:0000313" key="5">
    <source>
        <dbReference type="Proteomes" id="UP001596306"/>
    </source>
</evidence>
<protein>
    <recommendedName>
        <fullName evidence="2">Lipid II isoglutaminyl synthase (glutamine-hydrolyzing) subunit GatD</fullName>
        <ecNumber evidence="2">6.3.5.13</ecNumber>
    </recommendedName>
    <alternativeName>
        <fullName evidence="2">Lipid II isoglutaminyl synthase glutaminase subunit</fullName>
        <ecNumber evidence="2">3.5.1.2</ecNumber>
    </alternativeName>
</protein>
<organism evidence="4 5">
    <name type="scientific">Luethyella okanaganae</name>
    <dbReference type="NCBI Taxonomy" id="69372"/>
    <lineage>
        <taxon>Bacteria</taxon>
        <taxon>Bacillati</taxon>
        <taxon>Actinomycetota</taxon>
        <taxon>Actinomycetes</taxon>
        <taxon>Micrococcales</taxon>
        <taxon>Microbacteriaceae</taxon>
        <taxon>Luethyella</taxon>
    </lineage>
</organism>
<comment type="similarity">
    <text evidence="2">Belongs to the CobB/CobQ family. GatD subfamily.</text>
</comment>
<dbReference type="PANTHER" id="PTHR21343">
    <property type="entry name" value="DETHIOBIOTIN SYNTHETASE"/>
    <property type="match status" value="1"/>
</dbReference>
<dbReference type="InterPro" id="IPR011698">
    <property type="entry name" value="GATase_3"/>
</dbReference>
<keyword evidence="2" id="KW-0133">Cell shape</keyword>
<dbReference type="HAMAP" id="MF_02213">
    <property type="entry name" value="Lipid_II_synth_GatD"/>
    <property type="match status" value="1"/>
</dbReference>
<dbReference type="Proteomes" id="UP001596306">
    <property type="component" value="Unassembled WGS sequence"/>
</dbReference>
<comment type="caution">
    <text evidence="2">Lacks conserved residue(s) required for the propagation of feature annotation.</text>
</comment>
<comment type="function">
    <text evidence="2">The lipid II isoglutaminyl synthase complex catalyzes the formation of alpha-D-isoglutamine in the cell wall lipid II stem peptide. The GatD subunit catalyzes the hydrolysis of glutamine to glutamate and ammonia. The resulting ammonia molecule is channeled to the active site of MurT.</text>
</comment>
<evidence type="ECO:0000256" key="1">
    <source>
        <dbReference type="ARBA" id="ARBA00022962"/>
    </source>
</evidence>
<keyword evidence="5" id="KW-1185">Reference proteome</keyword>
<reference evidence="5" key="1">
    <citation type="journal article" date="2019" name="Int. J. Syst. Evol. Microbiol.">
        <title>The Global Catalogue of Microorganisms (GCM) 10K type strain sequencing project: providing services to taxonomists for standard genome sequencing and annotation.</title>
        <authorList>
            <consortium name="The Broad Institute Genomics Platform"/>
            <consortium name="The Broad Institute Genome Sequencing Center for Infectious Disease"/>
            <person name="Wu L."/>
            <person name="Ma J."/>
        </authorList>
    </citation>
    <scope>NUCLEOTIDE SEQUENCE [LARGE SCALE GENOMIC DNA]</scope>
    <source>
        <strain evidence="5">CCUG 43304</strain>
    </source>
</reference>
<dbReference type="InterPro" id="IPR029062">
    <property type="entry name" value="Class_I_gatase-like"/>
</dbReference>
<dbReference type="EMBL" id="JBHSTP010000001">
    <property type="protein sequence ID" value="MFC6355674.1"/>
    <property type="molecule type" value="Genomic_DNA"/>
</dbReference>
<dbReference type="EC" id="6.3.5.13" evidence="2"/>